<proteinExistence type="predicted"/>
<organism>
    <name type="scientific">Serpula lacrymans var. lacrymans (strain S7.9)</name>
    <name type="common">Dry rot fungus</name>
    <dbReference type="NCBI Taxonomy" id="578457"/>
    <lineage>
        <taxon>Eukaryota</taxon>
        <taxon>Fungi</taxon>
        <taxon>Dikarya</taxon>
        <taxon>Basidiomycota</taxon>
        <taxon>Agaricomycotina</taxon>
        <taxon>Agaricomycetes</taxon>
        <taxon>Agaricomycetidae</taxon>
        <taxon>Boletales</taxon>
        <taxon>Coniophorineae</taxon>
        <taxon>Serpulaceae</taxon>
        <taxon>Serpula</taxon>
    </lineage>
</organism>
<dbReference type="AlphaFoldDB" id="F8NKB4"/>
<dbReference type="RefSeq" id="XP_007314579.1">
    <property type="nucleotide sequence ID" value="XM_007314517.1"/>
</dbReference>
<gene>
    <name evidence="1" type="ORF">SERLADRAFT_434290</name>
</gene>
<dbReference type="KEGG" id="sla:SERLADRAFT_434290"/>
<dbReference type="HOGENOM" id="CLU_1826479_0_0_1"/>
<name>F8NKB4_SERL9</name>
<dbReference type="Proteomes" id="UP000008064">
    <property type="component" value="Unassembled WGS sequence"/>
</dbReference>
<protein>
    <submittedName>
        <fullName evidence="1">Uncharacterized protein</fullName>
    </submittedName>
</protein>
<accession>F8NKB4</accession>
<sequence length="141" mass="14478">MPGFNVPSFGNVSTTITSSAPAFNIPATAPPVPGFRSPAPCFGMSVDKCVHALNGPWDVPAIIPSTPAFTTPVTAPPGSPPNMLTSNNIVPSVPYAPDAPGNTGSNSGPISLTYNNVPRPIVLLMQGNIHTVAGHVHKCKQ</sequence>
<dbReference type="GeneID" id="18814369"/>
<evidence type="ECO:0000313" key="1">
    <source>
        <dbReference type="EMBL" id="EGO28380.1"/>
    </source>
</evidence>
<dbReference type="EMBL" id="GL945430">
    <property type="protein sequence ID" value="EGO28380.1"/>
    <property type="molecule type" value="Genomic_DNA"/>
</dbReference>
<reference evidence="1" key="1">
    <citation type="submission" date="2011-04" db="EMBL/GenBank/DDBJ databases">
        <title>Evolution of plant cell wall degrading machinery underlies the functional diversity of forest fungi.</title>
        <authorList>
            <consortium name="US DOE Joint Genome Institute (JGI-PGF)"/>
            <person name="Eastwood D.C."/>
            <person name="Floudas D."/>
            <person name="Binder M."/>
            <person name="Majcherczyk A."/>
            <person name="Schneider P."/>
            <person name="Aerts A."/>
            <person name="Asiegbu F.O."/>
            <person name="Baker S.E."/>
            <person name="Barry K."/>
            <person name="Bendiksby M."/>
            <person name="Blumentritt M."/>
            <person name="Coutinho P.M."/>
            <person name="Cullen D."/>
            <person name="Cullen D."/>
            <person name="Gathman A."/>
            <person name="Goodell B."/>
            <person name="Henrissat B."/>
            <person name="Ihrmark K."/>
            <person name="Kauserud H."/>
            <person name="Kohler A."/>
            <person name="LaButti K."/>
            <person name="Lapidus A."/>
            <person name="Lavin J.L."/>
            <person name="Lee Y.-H."/>
            <person name="Lindquist E."/>
            <person name="Lilly W."/>
            <person name="Lucas S."/>
            <person name="Morin E."/>
            <person name="Murat C."/>
            <person name="Oguiza J.A."/>
            <person name="Park J."/>
            <person name="Pisabarro A.G."/>
            <person name="Riley R."/>
            <person name="Rosling A."/>
            <person name="Salamov A."/>
            <person name="Schmidt O."/>
            <person name="Schmutz J."/>
            <person name="Skrede I."/>
            <person name="Stenlid J."/>
            <person name="Wiebenga A."/>
            <person name="Xie X."/>
            <person name="Kues U."/>
            <person name="Hibbett D.S."/>
            <person name="Hoffmeister D."/>
            <person name="Hogberg N."/>
            <person name="Martin F."/>
            <person name="Grigoriev I.V."/>
            <person name="Watkinson S.C."/>
        </authorList>
    </citation>
    <scope>NUCLEOTIDE SEQUENCE</scope>
    <source>
        <strain evidence="1">S7.9</strain>
    </source>
</reference>